<dbReference type="Proteomes" id="UP001157418">
    <property type="component" value="Unassembled WGS sequence"/>
</dbReference>
<proteinExistence type="predicted"/>
<name>A0AAU9PR59_9ASTR</name>
<evidence type="ECO:0000313" key="2">
    <source>
        <dbReference type="Proteomes" id="UP001157418"/>
    </source>
</evidence>
<reference evidence="1 2" key="1">
    <citation type="submission" date="2022-01" db="EMBL/GenBank/DDBJ databases">
        <authorList>
            <person name="Xiong W."/>
            <person name="Schranz E."/>
        </authorList>
    </citation>
    <scope>NUCLEOTIDE SEQUENCE [LARGE SCALE GENOMIC DNA]</scope>
</reference>
<organism evidence="1 2">
    <name type="scientific">Lactuca virosa</name>
    <dbReference type="NCBI Taxonomy" id="75947"/>
    <lineage>
        <taxon>Eukaryota</taxon>
        <taxon>Viridiplantae</taxon>
        <taxon>Streptophyta</taxon>
        <taxon>Embryophyta</taxon>
        <taxon>Tracheophyta</taxon>
        <taxon>Spermatophyta</taxon>
        <taxon>Magnoliopsida</taxon>
        <taxon>eudicotyledons</taxon>
        <taxon>Gunneridae</taxon>
        <taxon>Pentapetalae</taxon>
        <taxon>asterids</taxon>
        <taxon>campanulids</taxon>
        <taxon>Asterales</taxon>
        <taxon>Asteraceae</taxon>
        <taxon>Cichorioideae</taxon>
        <taxon>Cichorieae</taxon>
        <taxon>Lactucinae</taxon>
        <taxon>Lactuca</taxon>
    </lineage>
</organism>
<dbReference type="EMBL" id="CAKMRJ010005745">
    <property type="protein sequence ID" value="CAH1452136.1"/>
    <property type="molecule type" value="Genomic_DNA"/>
</dbReference>
<gene>
    <name evidence="1" type="ORF">LVIROSA_LOCUS37453</name>
</gene>
<evidence type="ECO:0000313" key="1">
    <source>
        <dbReference type="EMBL" id="CAH1452136.1"/>
    </source>
</evidence>
<dbReference type="AlphaFoldDB" id="A0AAU9PR59"/>
<sequence length="171" mass="19090">MPTKNNLPTTSIAERGYYLLVQRPVNSSMLPLHGCSEPKSPCLPMISPWRSVCIDKGFHLRPFYSDRTRAGWSRLEALHIHIHFVEDLIPLLSTEQFPTSTLFFLISCASLNCSFIAIANSNRCKLNKVLTDNSSGSKITVKEYCNEDAQCSFVVDKILELTSSSVKGTFG</sequence>
<accession>A0AAU9PR59</accession>
<protein>
    <submittedName>
        <fullName evidence="1">Uncharacterized protein</fullName>
    </submittedName>
</protein>
<keyword evidence="2" id="KW-1185">Reference proteome</keyword>
<comment type="caution">
    <text evidence="1">The sequence shown here is derived from an EMBL/GenBank/DDBJ whole genome shotgun (WGS) entry which is preliminary data.</text>
</comment>